<dbReference type="PROSITE" id="PS51186">
    <property type="entry name" value="GNAT"/>
    <property type="match status" value="1"/>
</dbReference>
<protein>
    <submittedName>
        <fullName evidence="2">GNAT family N-acetyltransferase</fullName>
    </submittedName>
</protein>
<dbReference type="CDD" id="cd04301">
    <property type="entry name" value="NAT_SF"/>
    <property type="match status" value="1"/>
</dbReference>
<reference evidence="2 3" key="1">
    <citation type="submission" date="2019-01" db="EMBL/GenBank/DDBJ databases">
        <authorList>
            <person name="Chen W.-M."/>
        </authorList>
    </citation>
    <scope>NUCLEOTIDE SEQUENCE [LARGE SCALE GENOMIC DNA]</scope>
    <source>
        <strain evidence="2 3">KYPC3</strain>
    </source>
</reference>
<dbReference type="GO" id="GO:1905502">
    <property type="term" value="F:acetyl-CoA binding"/>
    <property type="evidence" value="ECO:0007669"/>
    <property type="project" value="TreeGrafter"/>
</dbReference>
<dbReference type="RefSeq" id="WP_127700339.1">
    <property type="nucleotide sequence ID" value="NZ_SACS01000019.1"/>
</dbReference>
<name>A0A437QIJ0_9GAMM</name>
<dbReference type="PANTHER" id="PTHR13538">
    <property type="entry name" value="N-ACETYLTRANSFERASE 6"/>
    <property type="match status" value="1"/>
</dbReference>
<dbReference type="Gene3D" id="3.40.630.30">
    <property type="match status" value="1"/>
</dbReference>
<dbReference type="OrthoDB" id="7678938at2"/>
<accession>A0A437QIJ0</accession>
<comment type="caution">
    <text evidence="2">The sequence shown here is derived from an EMBL/GenBank/DDBJ whole genome shotgun (WGS) entry which is preliminary data.</text>
</comment>
<dbReference type="AlphaFoldDB" id="A0A437QIJ0"/>
<keyword evidence="2" id="KW-0808">Transferase</keyword>
<feature type="domain" description="N-acetyltransferase" evidence="1">
    <location>
        <begin position="35"/>
        <end position="175"/>
    </location>
</feature>
<evidence type="ECO:0000259" key="1">
    <source>
        <dbReference type="PROSITE" id="PS51186"/>
    </source>
</evidence>
<organism evidence="2 3">
    <name type="scientific">Rheinheimera riviphila</name>
    <dbReference type="NCBI Taxonomy" id="1834037"/>
    <lineage>
        <taxon>Bacteria</taxon>
        <taxon>Pseudomonadati</taxon>
        <taxon>Pseudomonadota</taxon>
        <taxon>Gammaproteobacteria</taxon>
        <taxon>Chromatiales</taxon>
        <taxon>Chromatiaceae</taxon>
        <taxon>Rheinheimera</taxon>
    </lineage>
</organism>
<evidence type="ECO:0000313" key="3">
    <source>
        <dbReference type="Proteomes" id="UP000283077"/>
    </source>
</evidence>
<sequence length="175" mass="19023">MTQHRGANTTISPDNSNGIRIDYLANHSKLIPELSTLLYNEWADLYQAAGLTKQDLTTALELRCATNQLPLTLVAVDVGGQLLGAGSIKLDEPGTKPGLSPWLGGIYIKEQQRGLGLGALIVTALEDKARELGVSALYLSADTAEGFYLRLGWYVMERLESHGVRDVVLMSKKLL</sequence>
<keyword evidence="3" id="KW-1185">Reference proteome</keyword>
<dbReference type="GO" id="GO:0005737">
    <property type="term" value="C:cytoplasm"/>
    <property type="evidence" value="ECO:0007669"/>
    <property type="project" value="TreeGrafter"/>
</dbReference>
<dbReference type="EMBL" id="SACS01000019">
    <property type="protein sequence ID" value="RVU34367.1"/>
    <property type="molecule type" value="Genomic_DNA"/>
</dbReference>
<dbReference type="InterPro" id="IPR016181">
    <property type="entry name" value="Acyl_CoA_acyltransferase"/>
</dbReference>
<dbReference type="GO" id="GO:0008080">
    <property type="term" value="F:N-acetyltransferase activity"/>
    <property type="evidence" value="ECO:0007669"/>
    <property type="project" value="InterPro"/>
</dbReference>
<gene>
    <name evidence="2" type="ORF">EOE67_15995</name>
</gene>
<dbReference type="Proteomes" id="UP000283077">
    <property type="component" value="Unassembled WGS sequence"/>
</dbReference>
<dbReference type="PANTHER" id="PTHR13538:SF4">
    <property type="entry name" value="N-ALPHA-ACETYLTRANSFERASE 80"/>
    <property type="match status" value="1"/>
</dbReference>
<dbReference type="InterPro" id="IPR000182">
    <property type="entry name" value="GNAT_dom"/>
</dbReference>
<evidence type="ECO:0000313" key="2">
    <source>
        <dbReference type="EMBL" id="RVU34367.1"/>
    </source>
</evidence>
<dbReference type="SUPFAM" id="SSF55729">
    <property type="entry name" value="Acyl-CoA N-acyltransferases (Nat)"/>
    <property type="match status" value="1"/>
</dbReference>
<dbReference type="InterPro" id="IPR039840">
    <property type="entry name" value="NAA80"/>
</dbReference>
<dbReference type="Pfam" id="PF00583">
    <property type="entry name" value="Acetyltransf_1"/>
    <property type="match status" value="1"/>
</dbReference>
<proteinExistence type="predicted"/>